<protein>
    <submittedName>
        <fullName evidence="1">Uncharacterized protein</fullName>
    </submittedName>
</protein>
<reference evidence="1" key="1">
    <citation type="journal article" date="2014" name="Genome Announc.">
        <title>De novo whole-genome sequence and genome annotation of Lichtheimia ramosa.</title>
        <authorList>
            <person name="Linde J."/>
            <person name="Schwartze V."/>
            <person name="Binder U."/>
            <person name="Lass-Florl C."/>
            <person name="Voigt K."/>
            <person name="Horn F."/>
        </authorList>
    </citation>
    <scope>NUCLEOTIDE SEQUENCE</scope>
    <source>
        <strain evidence="1">JMRC FSU:6197</strain>
    </source>
</reference>
<sequence>MPLRKLNVFIRWYYHPLNAPTCGSAQSGTAEDVDQLKTRISYRRESATDVDQLQTWISYRRGSAKAVDQQDVDQQRLKSEDTATSLYHYFDNIL</sequence>
<dbReference type="EMBL" id="LK023322">
    <property type="protein sequence ID" value="CDS06896.1"/>
    <property type="molecule type" value="Genomic_DNA"/>
</dbReference>
<accession>A0A077WGV1</accession>
<evidence type="ECO:0000313" key="1">
    <source>
        <dbReference type="EMBL" id="CDS06896.1"/>
    </source>
</evidence>
<proteinExistence type="predicted"/>
<organism evidence="1">
    <name type="scientific">Lichtheimia ramosa</name>
    <dbReference type="NCBI Taxonomy" id="688394"/>
    <lineage>
        <taxon>Eukaryota</taxon>
        <taxon>Fungi</taxon>
        <taxon>Fungi incertae sedis</taxon>
        <taxon>Mucoromycota</taxon>
        <taxon>Mucoromycotina</taxon>
        <taxon>Mucoromycetes</taxon>
        <taxon>Mucorales</taxon>
        <taxon>Lichtheimiaceae</taxon>
        <taxon>Lichtheimia</taxon>
    </lineage>
</organism>
<dbReference type="AlphaFoldDB" id="A0A077WGV1"/>
<gene>
    <name evidence="1" type="ORF">LRAMOSA09419</name>
</gene>
<name>A0A077WGV1_9FUNG</name>